<evidence type="ECO:0000256" key="6">
    <source>
        <dbReference type="ARBA" id="ARBA00022989"/>
    </source>
</evidence>
<comment type="caution">
    <text evidence="11">The sequence shown here is derived from an EMBL/GenBank/DDBJ whole genome shotgun (WGS) entry which is preliminary data.</text>
</comment>
<evidence type="ECO:0000256" key="3">
    <source>
        <dbReference type="ARBA" id="ARBA00022448"/>
    </source>
</evidence>
<dbReference type="AlphaFoldDB" id="A0A9N8W8F8"/>
<name>A0A9N8W8F8_9GLOM</name>
<keyword evidence="5" id="KW-0677">Repeat</keyword>
<feature type="repeat" description="Solcar" evidence="9">
    <location>
        <begin position="89"/>
        <end position="181"/>
    </location>
</feature>
<accession>A0A9N8W8F8</accession>
<proteinExistence type="inferred from homology"/>
<dbReference type="InterPro" id="IPR018108">
    <property type="entry name" value="MCP_transmembrane"/>
</dbReference>
<evidence type="ECO:0000313" key="12">
    <source>
        <dbReference type="Proteomes" id="UP000789572"/>
    </source>
</evidence>
<comment type="similarity">
    <text evidence="2 10">Belongs to the mitochondrial carrier (TC 2.A.29) family.</text>
</comment>
<evidence type="ECO:0000256" key="5">
    <source>
        <dbReference type="ARBA" id="ARBA00022737"/>
    </source>
</evidence>
<protein>
    <submittedName>
        <fullName evidence="11">7603_t:CDS:1</fullName>
    </submittedName>
</protein>
<dbReference type="PANTHER" id="PTHR45624:SF10">
    <property type="entry name" value="SLC (SOLUTE CARRIER) HOMOLOG"/>
    <property type="match status" value="1"/>
</dbReference>
<feature type="repeat" description="Solcar" evidence="9">
    <location>
        <begin position="2"/>
        <end position="79"/>
    </location>
</feature>
<organism evidence="11 12">
    <name type="scientific">Paraglomus occultum</name>
    <dbReference type="NCBI Taxonomy" id="144539"/>
    <lineage>
        <taxon>Eukaryota</taxon>
        <taxon>Fungi</taxon>
        <taxon>Fungi incertae sedis</taxon>
        <taxon>Mucoromycota</taxon>
        <taxon>Glomeromycotina</taxon>
        <taxon>Glomeromycetes</taxon>
        <taxon>Paraglomerales</taxon>
        <taxon>Paraglomeraceae</taxon>
        <taxon>Paraglomus</taxon>
    </lineage>
</organism>
<evidence type="ECO:0000256" key="1">
    <source>
        <dbReference type="ARBA" id="ARBA00004225"/>
    </source>
</evidence>
<feature type="repeat" description="Solcar" evidence="9">
    <location>
        <begin position="194"/>
        <end position="304"/>
    </location>
</feature>
<evidence type="ECO:0000256" key="10">
    <source>
        <dbReference type="RuleBase" id="RU000488"/>
    </source>
</evidence>
<evidence type="ECO:0000256" key="8">
    <source>
        <dbReference type="ARBA" id="ARBA00023136"/>
    </source>
</evidence>
<dbReference type="InterPro" id="IPR050567">
    <property type="entry name" value="Mitochondrial_Carrier"/>
</dbReference>
<evidence type="ECO:0000256" key="7">
    <source>
        <dbReference type="ARBA" id="ARBA00023128"/>
    </source>
</evidence>
<dbReference type="SUPFAM" id="SSF103506">
    <property type="entry name" value="Mitochondrial carrier"/>
    <property type="match status" value="1"/>
</dbReference>
<evidence type="ECO:0000313" key="11">
    <source>
        <dbReference type="EMBL" id="CAG8481037.1"/>
    </source>
</evidence>
<keyword evidence="7" id="KW-0496">Mitochondrion</keyword>
<dbReference type="PANTHER" id="PTHR45624">
    <property type="entry name" value="MITOCHONDRIAL BASIC AMINO ACIDS TRANSPORTER-RELATED"/>
    <property type="match status" value="1"/>
</dbReference>
<keyword evidence="4 9" id="KW-0812">Transmembrane</keyword>
<keyword evidence="12" id="KW-1185">Reference proteome</keyword>
<keyword evidence="8 9" id="KW-0472">Membrane</keyword>
<dbReference type="Pfam" id="PF00153">
    <property type="entry name" value="Mito_carr"/>
    <property type="match status" value="3"/>
</dbReference>
<gene>
    <name evidence="11" type="ORF">POCULU_LOCUS1550</name>
</gene>
<dbReference type="OrthoDB" id="193856at2759"/>
<evidence type="ECO:0000256" key="4">
    <source>
        <dbReference type="ARBA" id="ARBA00022692"/>
    </source>
</evidence>
<evidence type="ECO:0000256" key="9">
    <source>
        <dbReference type="PROSITE-ProRule" id="PRU00282"/>
    </source>
</evidence>
<dbReference type="InterPro" id="IPR023395">
    <property type="entry name" value="MCP_dom_sf"/>
</dbReference>
<comment type="subcellular location">
    <subcellularLocation>
        <location evidence="1">Mitochondrion membrane</location>
        <topology evidence="1">Multi-pass membrane protein</topology>
    </subcellularLocation>
</comment>
<dbReference type="GO" id="GO:0022857">
    <property type="term" value="F:transmembrane transporter activity"/>
    <property type="evidence" value="ECO:0007669"/>
    <property type="project" value="TreeGrafter"/>
</dbReference>
<dbReference type="EMBL" id="CAJVPJ010000119">
    <property type="protein sequence ID" value="CAG8481037.1"/>
    <property type="molecule type" value="Genomic_DNA"/>
</dbReference>
<sequence length="304" mass="33251">MAESLNDFIAGYVSGVAGLLVGSPLDILKVRLQTYSPGLSKPSLSEMIKTEGVGVASPIVGLAFLNSILFASYGGILRLFSTSVSNDQPTLTEVYVSGFGAGVACFLASTPTELVKCKTQVLRERKPKDGVRDQTTSWSVFKTVLRQEGIRGLFQGGWITIIRDAPGYAVYFWTYEGLKRTLGVSQSSGLDDINNVSRLLFAGGMAGLLSWASVYPLDTIKSRIQTQNRLSSVNREQEPIIRHSSQSPILKQPVSEPYKGVTDCIVRSYRAEGIRVFFRGITPTLLRAWPVNAVFTILLRIYGL</sequence>
<dbReference type="Gene3D" id="1.50.40.10">
    <property type="entry name" value="Mitochondrial carrier domain"/>
    <property type="match status" value="1"/>
</dbReference>
<evidence type="ECO:0000256" key="2">
    <source>
        <dbReference type="ARBA" id="ARBA00006375"/>
    </source>
</evidence>
<keyword evidence="3 10" id="KW-0813">Transport</keyword>
<keyword evidence="6" id="KW-1133">Transmembrane helix</keyword>
<dbReference type="GO" id="GO:0031966">
    <property type="term" value="C:mitochondrial membrane"/>
    <property type="evidence" value="ECO:0007669"/>
    <property type="project" value="UniProtKB-SubCell"/>
</dbReference>
<reference evidence="11" key="1">
    <citation type="submission" date="2021-06" db="EMBL/GenBank/DDBJ databases">
        <authorList>
            <person name="Kallberg Y."/>
            <person name="Tangrot J."/>
            <person name="Rosling A."/>
        </authorList>
    </citation>
    <scope>NUCLEOTIDE SEQUENCE</scope>
    <source>
        <strain evidence="11">IA702</strain>
    </source>
</reference>
<dbReference type="PROSITE" id="PS50920">
    <property type="entry name" value="SOLCAR"/>
    <property type="match status" value="3"/>
</dbReference>
<dbReference type="Proteomes" id="UP000789572">
    <property type="component" value="Unassembled WGS sequence"/>
</dbReference>